<dbReference type="InterPro" id="IPR003593">
    <property type="entry name" value="AAA+_ATPase"/>
</dbReference>
<dbReference type="CDD" id="cd03257">
    <property type="entry name" value="ABC_NikE_OppD_transporters"/>
    <property type="match status" value="1"/>
</dbReference>
<dbReference type="PANTHER" id="PTHR43776:SF7">
    <property type="entry name" value="D,D-DIPEPTIDE TRANSPORT ATP-BINDING PROTEIN DDPF-RELATED"/>
    <property type="match status" value="1"/>
</dbReference>
<accession>A0AA48GMV6</accession>
<dbReference type="SUPFAM" id="SSF52540">
    <property type="entry name" value="P-loop containing nucleoside triphosphate hydrolases"/>
    <property type="match status" value="1"/>
</dbReference>
<sequence length="252" mass="27346">MNLLEARAIRKAYQGRPVLAGVGLALGEGRTLGLVGESGSGKTTFGRILMGLERPDAGEVLYRGEPMPPAGSPAWRALRRRIQAVHQDPSAVLNPFWSIQEILEEPLRVQGLARAQRRARIPALLDQVGLPAAVAPRLPAELSGGQKQRVVIARALSLAPDLLFADEPVSALDTSVQAQILNLLLEIRRERAMAMVIVSHNIDVVRHMAERTLVLRDGIIVEEGPSQALFDHPEHPFTRALVGALPRLASPL</sequence>
<dbReference type="GO" id="GO:0005524">
    <property type="term" value="F:ATP binding"/>
    <property type="evidence" value="ECO:0007669"/>
    <property type="project" value="UniProtKB-KW"/>
</dbReference>
<dbReference type="RefSeq" id="WP_316412919.1">
    <property type="nucleotide sequence ID" value="NZ_AP027080.1"/>
</dbReference>
<name>A0AA48GMV6_9BACT</name>
<dbReference type="InterPro" id="IPR017871">
    <property type="entry name" value="ABC_transporter-like_CS"/>
</dbReference>
<keyword evidence="2" id="KW-0813">Transport</keyword>
<gene>
    <name evidence="6" type="ORF">METEAL_34180</name>
</gene>
<dbReference type="SMART" id="SM00382">
    <property type="entry name" value="AAA"/>
    <property type="match status" value="1"/>
</dbReference>
<dbReference type="Pfam" id="PF00005">
    <property type="entry name" value="ABC_tran"/>
    <property type="match status" value="1"/>
</dbReference>
<keyword evidence="3" id="KW-0547">Nucleotide-binding</keyword>
<protein>
    <recommendedName>
        <fullName evidence="5">ABC transporter domain-containing protein</fullName>
    </recommendedName>
</protein>
<dbReference type="GO" id="GO:0055085">
    <property type="term" value="P:transmembrane transport"/>
    <property type="evidence" value="ECO:0007669"/>
    <property type="project" value="UniProtKB-ARBA"/>
</dbReference>
<dbReference type="Gene3D" id="3.40.50.300">
    <property type="entry name" value="P-loop containing nucleotide triphosphate hydrolases"/>
    <property type="match status" value="1"/>
</dbReference>
<dbReference type="PANTHER" id="PTHR43776">
    <property type="entry name" value="TRANSPORT ATP-BINDING PROTEIN"/>
    <property type="match status" value="1"/>
</dbReference>
<keyword evidence="7" id="KW-1185">Reference proteome</keyword>
<keyword evidence="4" id="KW-0067">ATP-binding</keyword>
<proteinExistence type="inferred from homology"/>
<dbReference type="InterPro" id="IPR027417">
    <property type="entry name" value="P-loop_NTPase"/>
</dbReference>
<dbReference type="InterPro" id="IPR050319">
    <property type="entry name" value="ABC_transp_ATP-bind"/>
</dbReference>
<dbReference type="AlphaFoldDB" id="A0AA48GMV6"/>
<evidence type="ECO:0000313" key="7">
    <source>
        <dbReference type="Proteomes" id="UP001238179"/>
    </source>
</evidence>
<dbReference type="GO" id="GO:0016887">
    <property type="term" value="F:ATP hydrolysis activity"/>
    <property type="evidence" value="ECO:0007669"/>
    <property type="project" value="InterPro"/>
</dbReference>
<evidence type="ECO:0000259" key="5">
    <source>
        <dbReference type="PROSITE" id="PS50893"/>
    </source>
</evidence>
<dbReference type="PROSITE" id="PS50893">
    <property type="entry name" value="ABC_TRANSPORTER_2"/>
    <property type="match status" value="1"/>
</dbReference>
<dbReference type="PROSITE" id="PS00211">
    <property type="entry name" value="ABC_TRANSPORTER_1"/>
    <property type="match status" value="1"/>
</dbReference>
<evidence type="ECO:0000256" key="4">
    <source>
        <dbReference type="ARBA" id="ARBA00022840"/>
    </source>
</evidence>
<evidence type="ECO:0000256" key="3">
    <source>
        <dbReference type="ARBA" id="ARBA00022741"/>
    </source>
</evidence>
<evidence type="ECO:0000313" key="6">
    <source>
        <dbReference type="EMBL" id="BDU74244.1"/>
    </source>
</evidence>
<dbReference type="EMBL" id="AP027080">
    <property type="protein sequence ID" value="BDU74244.1"/>
    <property type="molecule type" value="Genomic_DNA"/>
</dbReference>
<evidence type="ECO:0000256" key="2">
    <source>
        <dbReference type="ARBA" id="ARBA00022448"/>
    </source>
</evidence>
<evidence type="ECO:0000256" key="1">
    <source>
        <dbReference type="ARBA" id="ARBA00005417"/>
    </source>
</evidence>
<dbReference type="InterPro" id="IPR003439">
    <property type="entry name" value="ABC_transporter-like_ATP-bd"/>
</dbReference>
<reference evidence="7" key="1">
    <citation type="journal article" date="2023" name="Int. J. Syst. Evol. Microbiol.">
        <title>Mesoterricola silvestris gen. nov., sp. nov., Mesoterricola sediminis sp. nov., Geothrix oryzae sp. nov., Geothrix edaphica sp. nov., Geothrix rubra sp. nov., and Geothrix limicola sp. nov., six novel members of Acidobacteriota isolated from soils.</title>
        <authorList>
            <person name="Itoh H."/>
            <person name="Sugisawa Y."/>
            <person name="Mise K."/>
            <person name="Xu Z."/>
            <person name="Kuniyasu M."/>
            <person name="Ushijima N."/>
            <person name="Kawano K."/>
            <person name="Kobayashi E."/>
            <person name="Shiratori Y."/>
            <person name="Masuda Y."/>
            <person name="Senoo K."/>
        </authorList>
    </citation>
    <scope>NUCLEOTIDE SEQUENCE [LARGE SCALE GENOMIC DNA]</scope>
    <source>
        <strain evidence="7">W79</strain>
    </source>
</reference>
<dbReference type="Proteomes" id="UP001238179">
    <property type="component" value="Chromosome"/>
</dbReference>
<dbReference type="KEGG" id="msil:METEAL_34180"/>
<feature type="domain" description="ABC transporter" evidence="5">
    <location>
        <begin position="4"/>
        <end position="242"/>
    </location>
</feature>
<comment type="similarity">
    <text evidence="1">Belongs to the ABC transporter superfamily.</text>
</comment>
<organism evidence="6 7">
    <name type="scientific">Mesoterricola silvestris</name>
    <dbReference type="NCBI Taxonomy" id="2927979"/>
    <lineage>
        <taxon>Bacteria</taxon>
        <taxon>Pseudomonadati</taxon>
        <taxon>Acidobacteriota</taxon>
        <taxon>Holophagae</taxon>
        <taxon>Holophagales</taxon>
        <taxon>Holophagaceae</taxon>
        <taxon>Mesoterricola</taxon>
    </lineage>
</organism>